<dbReference type="RefSeq" id="YP_010651216.1">
    <property type="nucleotide sequence ID" value="NC_070781.1"/>
</dbReference>
<keyword evidence="2" id="KW-1185">Reference proteome</keyword>
<dbReference type="GeneID" id="77926807"/>
<dbReference type="Proteomes" id="UP001202581">
    <property type="component" value="Segment"/>
</dbReference>
<protein>
    <submittedName>
        <fullName evidence="1">Uncharacterized protein</fullName>
    </submittedName>
</protein>
<gene>
    <name evidence="1" type="primary">89</name>
    <name evidence="1" type="ORF">SEA_TOMAS_89</name>
</gene>
<organism evidence="1 2">
    <name type="scientific">Streptomyces phage Tomas</name>
    <dbReference type="NCBI Taxonomy" id="2914443"/>
    <lineage>
        <taxon>Viruses</taxon>
        <taxon>Duplodnaviria</taxon>
        <taxon>Heunggongvirae</taxon>
        <taxon>Uroviricota</taxon>
        <taxon>Caudoviricetes</taxon>
        <taxon>Stanwilliamsviridae</taxon>
        <taxon>Boydwoodruffvirinae</taxon>
        <taxon>Tomasvirus</taxon>
        <taxon>Tomasvirus tomas</taxon>
    </lineage>
</organism>
<proteinExistence type="predicted"/>
<reference evidence="1" key="1">
    <citation type="submission" date="2021-12" db="EMBL/GenBank/DDBJ databases">
        <authorList>
            <person name="Khadka S."/>
            <person name="Uribe D.A."/>
            <person name="Klipsch I.N."/>
            <person name="Rene S.R."/>
            <person name="Jimenez M.L."/>
            <person name="Saini B.K."/>
            <person name="Zugasti M."/>
            <person name="Bullon R.M."/>
            <person name="Sharp C.D."/>
            <person name="Kapinga K.O."/>
            <person name="Warner C.P."/>
            <person name="Sarinana J."/>
            <person name="Jimenez A."/>
            <person name="Layton S.R."/>
            <person name="Nayek S."/>
            <person name="Hughes L.E."/>
            <person name="Garlena R.A."/>
            <person name="Russell D.A."/>
            <person name="Jacobs-Sera D."/>
            <person name="Hatfull G.F."/>
        </authorList>
    </citation>
    <scope>NUCLEOTIDE SEQUENCE</scope>
</reference>
<accession>A0AA49H3P7</accession>
<dbReference type="KEGG" id="vg:77926807"/>
<evidence type="ECO:0000313" key="2">
    <source>
        <dbReference type="Proteomes" id="UP001202581"/>
    </source>
</evidence>
<name>A0AA49H3P7_9CAUD</name>
<sequence>MTSMFEEKPVEKSSTPSILIDGSFSCITCEELVDEAEYLPVEKMLGWLCSQGHKSLIEFTI</sequence>
<dbReference type="EMBL" id="OL829978">
    <property type="protein sequence ID" value="UMO76277.1"/>
    <property type="molecule type" value="Genomic_DNA"/>
</dbReference>
<evidence type="ECO:0000313" key="1">
    <source>
        <dbReference type="EMBL" id="UMO76277.1"/>
    </source>
</evidence>